<dbReference type="AlphaFoldDB" id="A0A2N9GHT2"/>
<protein>
    <submittedName>
        <fullName evidence="1">Uncharacterized protein</fullName>
    </submittedName>
</protein>
<dbReference type="EMBL" id="OIVN01001938">
    <property type="protein sequence ID" value="SPC99133.1"/>
    <property type="molecule type" value="Genomic_DNA"/>
</dbReference>
<reference evidence="1" key="1">
    <citation type="submission" date="2018-02" db="EMBL/GenBank/DDBJ databases">
        <authorList>
            <person name="Cohen D.B."/>
            <person name="Kent A.D."/>
        </authorList>
    </citation>
    <scope>NUCLEOTIDE SEQUENCE</scope>
</reference>
<accession>A0A2N9GHT2</accession>
<gene>
    <name evidence="1" type="ORF">FSB_LOCUS27015</name>
</gene>
<evidence type="ECO:0000313" key="1">
    <source>
        <dbReference type="EMBL" id="SPC99133.1"/>
    </source>
</evidence>
<organism evidence="1">
    <name type="scientific">Fagus sylvatica</name>
    <name type="common">Beechnut</name>
    <dbReference type="NCBI Taxonomy" id="28930"/>
    <lineage>
        <taxon>Eukaryota</taxon>
        <taxon>Viridiplantae</taxon>
        <taxon>Streptophyta</taxon>
        <taxon>Embryophyta</taxon>
        <taxon>Tracheophyta</taxon>
        <taxon>Spermatophyta</taxon>
        <taxon>Magnoliopsida</taxon>
        <taxon>eudicotyledons</taxon>
        <taxon>Gunneridae</taxon>
        <taxon>Pentapetalae</taxon>
        <taxon>rosids</taxon>
        <taxon>fabids</taxon>
        <taxon>Fagales</taxon>
        <taxon>Fagaceae</taxon>
        <taxon>Fagus</taxon>
    </lineage>
</organism>
<sequence length="120" mass="13512">MGCISAVEPTSSLIILEEKKCNSSHLLQHDKSYQNTIFKLFKHHQLSPALHSTGNHDFWYCSRSRLVHNSSRTTGSNQDMLEMKKYGGKLMAITIPVPKRTQGVAPTAQTREEATLLMLI</sequence>
<name>A0A2N9GHT2_FAGSY</name>
<proteinExistence type="predicted"/>